<keyword evidence="2" id="KW-1185">Reference proteome</keyword>
<dbReference type="AlphaFoldDB" id="A0AAE0X1U4"/>
<evidence type="ECO:0000313" key="2">
    <source>
        <dbReference type="Proteomes" id="UP001270362"/>
    </source>
</evidence>
<proteinExistence type="predicted"/>
<dbReference type="EMBL" id="JAULSO010000005">
    <property type="protein sequence ID" value="KAK3682841.1"/>
    <property type="molecule type" value="Genomic_DNA"/>
</dbReference>
<organism evidence="1 2">
    <name type="scientific">Podospora appendiculata</name>
    <dbReference type="NCBI Taxonomy" id="314037"/>
    <lineage>
        <taxon>Eukaryota</taxon>
        <taxon>Fungi</taxon>
        <taxon>Dikarya</taxon>
        <taxon>Ascomycota</taxon>
        <taxon>Pezizomycotina</taxon>
        <taxon>Sordariomycetes</taxon>
        <taxon>Sordariomycetidae</taxon>
        <taxon>Sordariales</taxon>
        <taxon>Podosporaceae</taxon>
        <taxon>Podospora</taxon>
    </lineage>
</organism>
<accession>A0AAE0X1U4</accession>
<comment type="caution">
    <text evidence="1">The sequence shown here is derived from an EMBL/GenBank/DDBJ whole genome shotgun (WGS) entry which is preliminary data.</text>
</comment>
<evidence type="ECO:0000313" key="1">
    <source>
        <dbReference type="EMBL" id="KAK3682841.1"/>
    </source>
</evidence>
<protein>
    <submittedName>
        <fullName evidence="1">Uncharacterized protein</fullName>
    </submittedName>
</protein>
<sequence>MSKSVFNTTVNSVFAVYTPKYYDTLLSVQMALDSLCDIPDDFWPTRQDLPEDAQDPQLLYILSVFQDPLLAVQNSLFATFNINGFSSIGSDFSGESYELDEQVAETNWTKFNLVARPPPFPYLPFPTQTKDSCLTTHRAVHLRLRGRRPNPHPAQHALHHLAHAARLDALQLLPQGV</sequence>
<reference evidence="1" key="1">
    <citation type="journal article" date="2023" name="Mol. Phylogenet. Evol.">
        <title>Genome-scale phylogeny and comparative genomics of the fungal order Sordariales.</title>
        <authorList>
            <person name="Hensen N."/>
            <person name="Bonometti L."/>
            <person name="Westerberg I."/>
            <person name="Brannstrom I.O."/>
            <person name="Guillou S."/>
            <person name="Cros-Aarteil S."/>
            <person name="Calhoun S."/>
            <person name="Haridas S."/>
            <person name="Kuo A."/>
            <person name="Mondo S."/>
            <person name="Pangilinan J."/>
            <person name="Riley R."/>
            <person name="LaButti K."/>
            <person name="Andreopoulos B."/>
            <person name="Lipzen A."/>
            <person name="Chen C."/>
            <person name="Yan M."/>
            <person name="Daum C."/>
            <person name="Ng V."/>
            <person name="Clum A."/>
            <person name="Steindorff A."/>
            <person name="Ohm R.A."/>
            <person name="Martin F."/>
            <person name="Silar P."/>
            <person name="Natvig D.O."/>
            <person name="Lalanne C."/>
            <person name="Gautier V."/>
            <person name="Ament-Velasquez S.L."/>
            <person name="Kruys A."/>
            <person name="Hutchinson M.I."/>
            <person name="Powell A.J."/>
            <person name="Barry K."/>
            <person name="Miller A.N."/>
            <person name="Grigoriev I.V."/>
            <person name="Debuchy R."/>
            <person name="Gladieux P."/>
            <person name="Hiltunen Thoren M."/>
            <person name="Johannesson H."/>
        </authorList>
    </citation>
    <scope>NUCLEOTIDE SEQUENCE</scope>
    <source>
        <strain evidence="1">CBS 314.62</strain>
    </source>
</reference>
<name>A0AAE0X1U4_9PEZI</name>
<gene>
    <name evidence="1" type="ORF">B0T22DRAFT_472087</name>
</gene>
<dbReference type="Proteomes" id="UP001270362">
    <property type="component" value="Unassembled WGS sequence"/>
</dbReference>
<reference evidence="1" key="2">
    <citation type="submission" date="2023-06" db="EMBL/GenBank/DDBJ databases">
        <authorList>
            <consortium name="Lawrence Berkeley National Laboratory"/>
            <person name="Haridas S."/>
            <person name="Hensen N."/>
            <person name="Bonometti L."/>
            <person name="Westerberg I."/>
            <person name="Brannstrom I.O."/>
            <person name="Guillou S."/>
            <person name="Cros-Aarteil S."/>
            <person name="Calhoun S."/>
            <person name="Kuo A."/>
            <person name="Mondo S."/>
            <person name="Pangilinan J."/>
            <person name="Riley R."/>
            <person name="Labutti K."/>
            <person name="Andreopoulos B."/>
            <person name="Lipzen A."/>
            <person name="Chen C."/>
            <person name="Yanf M."/>
            <person name="Daum C."/>
            <person name="Ng V."/>
            <person name="Clum A."/>
            <person name="Steindorff A."/>
            <person name="Ohm R."/>
            <person name="Martin F."/>
            <person name="Silar P."/>
            <person name="Natvig D."/>
            <person name="Lalanne C."/>
            <person name="Gautier V."/>
            <person name="Ament-Velasquez S.L."/>
            <person name="Kruys A."/>
            <person name="Hutchinson M.I."/>
            <person name="Powell A.J."/>
            <person name="Barry K."/>
            <person name="Miller A.N."/>
            <person name="Grigoriev I.V."/>
            <person name="Debuchy R."/>
            <person name="Gladieux P."/>
            <person name="Thoren M.H."/>
            <person name="Johannesson H."/>
        </authorList>
    </citation>
    <scope>NUCLEOTIDE SEQUENCE</scope>
    <source>
        <strain evidence="1">CBS 314.62</strain>
    </source>
</reference>